<feature type="compositionally biased region" description="Acidic residues" evidence="1">
    <location>
        <begin position="653"/>
        <end position="682"/>
    </location>
</feature>
<dbReference type="InterPro" id="IPR006553">
    <property type="entry name" value="Leu-rich_rpt_Cys-con_subtyp"/>
</dbReference>
<evidence type="ECO:0000313" key="2">
    <source>
        <dbReference type="EMBL" id="JAS41305.1"/>
    </source>
</evidence>
<protein>
    <submittedName>
        <fullName evidence="2">Uncharacterized protein</fullName>
    </submittedName>
</protein>
<dbReference type="PANTHER" id="PTHR24113">
    <property type="entry name" value="RAN GTPASE-ACTIVATING PROTEIN 1"/>
    <property type="match status" value="1"/>
</dbReference>
<accession>A0A1B6ETI4</accession>
<dbReference type="Gene3D" id="3.80.10.10">
    <property type="entry name" value="Ribonuclease Inhibitor"/>
    <property type="match status" value="1"/>
</dbReference>
<dbReference type="InterPro" id="IPR032675">
    <property type="entry name" value="LRR_dom_sf"/>
</dbReference>
<dbReference type="GO" id="GO:0005634">
    <property type="term" value="C:nucleus"/>
    <property type="evidence" value="ECO:0007669"/>
    <property type="project" value="TreeGrafter"/>
</dbReference>
<organism evidence="2">
    <name type="scientific">Cuerna arida</name>
    <dbReference type="NCBI Taxonomy" id="1464854"/>
    <lineage>
        <taxon>Eukaryota</taxon>
        <taxon>Metazoa</taxon>
        <taxon>Ecdysozoa</taxon>
        <taxon>Arthropoda</taxon>
        <taxon>Hexapoda</taxon>
        <taxon>Insecta</taxon>
        <taxon>Pterygota</taxon>
        <taxon>Neoptera</taxon>
        <taxon>Paraneoptera</taxon>
        <taxon>Hemiptera</taxon>
        <taxon>Auchenorrhyncha</taxon>
        <taxon>Membracoidea</taxon>
        <taxon>Cicadellidae</taxon>
        <taxon>Cicadellinae</taxon>
        <taxon>Proconiini</taxon>
        <taxon>Cuerna</taxon>
    </lineage>
</organism>
<dbReference type="AlphaFoldDB" id="A0A1B6ETI4"/>
<dbReference type="EMBL" id="GECZ01028464">
    <property type="protein sequence ID" value="JAS41305.1"/>
    <property type="molecule type" value="Transcribed_RNA"/>
</dbReference>
<dbReference type="GO" id="GO:0006913">
    <property type="term" value="P:nucleocytoplasmic transport"/>
    <property type="evidence" value="ECO:0007669"/>
    <property type="project" value="TreeGrafter"/>
</dbReference>
<feature type="region of interest" description="Disordered" evidence="1">
    <location>
        <begin position="635"/>
        <end position="702"/>
    </location>
</feature>
<dbReference type="GO" id="GO:0005829">
    <property type="term" value="C:cytosol"/>
    <property type="evidence" value="ECO:0007669"/>
    <property type="project" value="TreeGrafter"/>
</dbReference>
<feature type="region of interest" description="Disordered" evidence="1">
    <location>
        <begin position="511"/>
        <end position="604"/>
    </location>
</feature>
<feature type="compositionally biased region" description="Acidic residues" evidence="1">
    <location>
        <begin position="1"/>
        <end position="12"/>
    </location>
</feature>
<dbReference type="PROSITE" id="PS51450">
    <property type="entry name" value="LRR"/>
    <property type="match status" value="3"/>
</dbReference>
<evidence type="ECO:0000256" key="1">
    <source>
        <dbReference type="SAM" id="MobiDB-lite"/>
    </source>
</evidence>
<dbReference type="SUPFAM" id="SSF52047">
    <property type="entry name" value="RNI-like"/>
    <property type="match status" value="1"/>
</dbReference>
<gene>
    <name evidence="2" type="ORF">g.24034</name>
</gene>
<dbReference type="SMART" id="SM00368">
    <property type="entry name" value="LRR_RI"/>
    <property type="match status" value="7"/>
</dbReference>
<name>A0A1B6ETI4_9HEMI</name>
<dbReference type="InterPro" id="IPR027038">
    <property type="entry name" value="RanGap"/>
</dbReference>
<sequence>MAEDNTGSEDSESFNTSSSISNREKSSTIGLSQELENLSLSEILIDYYSEGLRSIKSTEIICNEQECFTFKYIPDPGIHQAYVVGPDSEFKEESGEELYLRLVKDAGIAPVKRIVNSLKDDYLGLEHYGLDPRQMKPLTEALIRNTTIRELNLRCNELTVDGLYHLGLLICDIAGSLRKLNLQHCKIGPEGIALLVSGLEVCSLEELDLSHNEIGDTGMEELASKLCYNVSIRELNLSHNGLTHQSGMYLADTMDENIALQHLDLSWNRISEEPGLKAFLTSAADSNETILSLNLSWNSLGGDKIANIIKNFIGQQRSIKELNLSHNRLGSISENTRIAKGISTSETLKTLDLSYNGHTADSAFALLSNIQGAKLQTLLLTNVWVNAEFEKLQKSGRLRVVVEGVSGGSHIKGPDVKAMLLKRANFLGYKPKKNKKDFGWFLLRLQNAGTLVPVKKAKFDILVQEDKIKFDEGLIDELAKQFKNEEKKIDLNLMLDKYLEIFPDTVLPVPKEKRKKKASEDEKKSKENTQDTKEKTSEVKEVKEKEALKTAPEPTEKKKKTKKDTKVRETLQTTPEPTEKIKETKIDTEVRETASAQNVPGSILVNKTSSKDTVKSHKEVTFMDENVEEEIKLNVEIESDQTQESLQPKELSEPEETVYDILDTEQPAEEEISEEETAETTEGETPRWKVKQKQPKLTSVAQ</sequence>
<dbReference type="Pfam" id="PF13516">
    <property type="entry name" value="LRR_6"/>
    <property type="match status" value="6"/>
</dbReference>
<dbReference type="GO" id="GO:0048471">
    <property type="term" value="C:perinuclear region of cytoplasm"/>
    <property type="evidence" value="ECO:0007669"/>
    <property type="project" value="TreeGrafter"/>
</dbReference>
<dbReference type="GO" id="GO:0031267">
    <property type="term" value="F:small GTPase binding"/>
    <property type="evidence" value="ECO:0007669"/>
    <property type="project" value="TreeGrafter"/>
</dbReference>
<dbReference type="SMART" id="SM00367">
    <property type="entry name" value="LRR_CC"/>
    <property type="match status" value="2"/>
</dbReference>
<dbReference type="PANTHER" id="PTHR24113:SF15">
    <property type="entry name" value="NACHT DOMAIN-CONTAINING PROTEIN"/>
    <property type="match status" value="1"/>
</dbReference>
<feature type="compositionally biased region" description="Polar residues" evidence="1">
    <location>
        <begin position="594"/>
        <end position="604"/>
    </location>
</feature>
<dbReference type="InterPro" id="IPR001611">
    <property type="entry name" value="Leu-rich_rpt"/>
</dbReference>
<dbReference type="GO" id="GO:0005096">
    <property type="term" value="F:GTPase activator activity"/>
    <property type="evidence" value="ECO:0007669"/>
    <property type="project" value="InterPro"/>
</dbReference>
<reference evidence="2" key="1">
    <citation type="submission" date="2015-11" db="EMBL/GenBank/DDBJ databases">
        <title>De novo transcriptome assembly of four potential Pierce s Disease insect vectors from Arizona vineyards.</title>
        <authorList>
            <person name="Tassone E.E."/>
        </authorList>
    </citation>
    <scope>NUCLEOTIDE SEQUENCE</scope>
</reference>
<feature type="compositionally biased region" description="Basic and acidic residues" evidence="1">
    <location>
        <begin position="577"/>
        <end position="592"/>
    </location>
</feature>
<proteinExistence type="predicted"/>
<feature type="compositionally biased region" description="Basic and acidic residues" evidence="1">
    <location>
        <begin position="518"/>
        <end position="548"/>
    </location>
</feature>
<feature type="region of interest" description="Disordered" evidence="1">
    <location>
        <begin position="1"/>
        <end position="22"/>
    </location>
</feature>